<feature type="non-terminal residue" evidence="4">
    <location>
        <position position="233"/>
    </location>
</feature>
<evidence type="ECO:0000313" key="5">
    <source>
        <dbReference type="Proteomes" id="UP000265618"/>
    </source>
</evidence>
<gene>
    <name evidence="4" type="ORF">KIPB_009390</name>
</gene>
<evidence type="ECO:0000256" key="1">
    <source>
        <dbReference type="ARBA" id="ARBA00022468"/>
    </source>
</evidence>
<keyword evidence="1" id="KW-0343">GTPase activation</keyword>
<keyword evidence="2" id="KW-0433">Leucine-rich repeat</keyword>
<dbReference type="InterPro" id="IPR032675">
    <property type="entry name" value="LRR_dom_sf"/>
</dbReference>
<name>A0A9K3D4X9_9EUKA</name>
<dbReference type="SMART" id="SM00368">
    <property type="entry name" value="LRR_RI"/>
    <property type="match status" value="3"/>
</dbReference>
<dbReference type="Pfam" id="PF13516">
    <property type="entry name" value="LRR_6"/>
    <property type="match status" value="3"/>
</dbReference>
<dbReference type="GO" id="GO:0005829">
    <property type="term" value="C:cytosol"/>
    <property type="evidence" value="ECO:0007669"/>
    <property type="project" value="TreeGrafter"/>
</dbReference>
<dbReference type="GO" id="GO:0031267">
    <property type="term" value="F:small GTPase binding"/>
    <property type="evidence" value="ECO:0007669"/>
    <property type="project" value="TreeGrafter"/>
</dbReference>
<protein>
    <submittedName>
        <fullName evidence="4">Uncharacterized protein</fullName>
    </submittedName>
</protein>
<dbReference type="Gene3D" id="3.80.10.10">
    <property type="entry name" value="Ribonuclease Inhibitor"/>
    <property type="match status" value="1"/>
</dbReference>
<comment type="caution">
    <text evidence="4">The sequence shown here is derived from an EMBL/GenBank/DDBJ whole genome shotgun (WGS) entry which is preliminary data.</text>
</comment>
<dbReference type="SUPFAM" id="SSF52047">
    <property type="entry name" value="RNI-like"/>
    <property type="match status" value="1"/>
</dbReference>
<sequence length="233" mass="25765">GITVDTLSTLLRAIHHNGVYGLKHITELNISGNRLNVQSTQLLTNMLPGLPLLTDLNVANCNLDVNLLLCNLAQVSENLQRLNIADNVYSTRCRDQFPRLGLLSNLLMLDMSGLQMDTRDISDLCSRALSGLRLLQTLYLGRNRIGDCGIEHIGKAMAKGAMPTLRRLQVESNNITHIGAKMLAAAALQWTHPLKELYIVKGNTLDSVMTRGEKALRKAVTKQRNVLAFETLK</sequence>
<keyword evidence="3" id="KW-0677">Repeat</keyword>
<dbReference type="GO" id="GO:0005634">
    <property type="term" value="C:nucleus"/>
    <property type="evidence" value="ECO:0007669"/>
    <property type="project" value="TreeGrafter"/>
</dbReference>
<dbReference type="GO" id="GO:0005096">
    <property type="term" value="F:GTPase activator activity"/>
    <property type="evidence" value="ECO:0007669"/>
    <property type="project" value="UniProtKB-KW"/>
</dbReference>
<dbReference type="PANTHER" id="PTHR24113:SF12">
    <property type="entry name" value="RAN GTPASE-ACTIVATING PROTEIN 1"/>
    <property type="match status" value="1"/>
</dbReference>
<dbReference type="InterPro" id="IPR001611">
    <property type="entry name" value="Leu-rich_rpt"/>
</dbReference>
<evidence type="ECO:0000313" key="4">
    <source>
        <dbReference type="EMBL" id="GIQ87364.1"/>
    </source>
</evidence>
<proteinExistence type="predicted"/>
<dbReference type="Proteomes" id="UP000265618">
    <property type="component" value="Unassembled WGS sequence"/>
</dbReference>
<organism evidence="4 5">
    <name type="scientific">Kipferlia bialata</name>
    <dbReference type="NCBI Taxonomy" id="797122"/>
    <lineage>
        <taxon>Eukaryota</taxon>
        <taxon>Metamonada</taxon>
        <taxon>Carpediemonas-like organisms</taxon>
        <taxon>Kipferlia</taxon>
    </lineage>
</organism>
<dbReference type="EMBL" id="BDIP01003177">
    <property type="protein sequence ID" value="GIQ87364.1"/>
    <property type="molecule type" value="Genomic_DNA"/>
</dbReference>
<dbReference type="AlphaFoldDB" id="A0A9K3D4X9"/>
<reference evidence="4 5" key="1">
    <citation type="journal article" date="2018" name="PLoS ONE">
        <title>The draft genome of Kipferlia bialata reveals reductive genome evolution in fornicate parasites.</title>
        <authorList>
            <person name="Tanifuji G."/>
            <person name="Takabayashi S."/>
            <person name="Kume K."/>
            <person name="Takagi M."/>
            <person name="Nakayama T."/>
            <person name="Kamikawa R."/>
            <person name="Inagaki Y."/>
            <person name="Hashimoto T."/>
        </authorList>
    </citation>
    <scope>NUCLEOTIDE SEQUENCE [LARGE SCALE GENOMIC DNA]</scope>
    <source>
        <strain evidence="4">NY0173</strain>
    </source>
</reference>
<evidence type="ECO:0000256" key="2">
    <source>
        <dbReference type="ARBA" id="ARBA00022614"/>
    </source>
</evidence>
<accession>A0A9K3D4X9</accession>
<dbReference type="InterPro" id="IPR027038">
    <property type="entry name" value="RanGap"/>
</dbReference>
<evidence type="ECO:0000256" key="3">
    <source>
        <dbReference type="ARBA" id="ARBA00022737"/>
    </source>
</evidence>
<dbReference type="GO" id="GO:0048471">
    <property type="term" value="C:perinuclear region of cytoplasm"/>
    <property type="evidence" value="ECO:0007669"/>
    <property type="project" value="TreeGrafter"/>
</dbReference>
<keyword evidence="5" id="KW-1185">Reference proteome</keyword>
<dbReference type="PANTHER" id="PTHR24113">
    <property type="entry name" value="RAN GTPASE-ACTIVATING PROTEIN 1"/>
    <property type="match status" value="1"/>
</dbReference>
<dbReference type="GO" id="GO:0006913">
    <property type="term" value="P:nucleocytoplasmic transport"/>
    <property type="evidence" value="ECO:0007669"/>
    <property type="project" value="TreeGrafter"/>
</dbReference>